<dbReference type="Pfam" id="PF10025">
    <property type="entry name" value="DUF2267"/>
    <property type="match status" value="2"/>
</dbReference>
<dbReference type="Gene3D" id="1.10.490.110">
    <property type="entry name" value="Uncharacterized conserved protein DUF2267"/>
    <property type="match status" value="2"/>
</dbReference>
<dbReference type="InterPro" id="IPR018727">
    <property type="entry name" value="DUF2267"/>
</dbReference>
<keyword evidence="3" id="KW-1185">Reference proteome</keyword>
<dbReference type="InterPro" id="IPR038282">
    <property type="entry name" value="DUF2267_sf"/>
</dbReference>
<feature type="compositionally biased region" description="Basic and acidic residues" evidence="1">
    <location>
        <begin position="40"/>
        <end position="50"/>
    </location>
</feature>
<organism evidence="2 3">
    <name type="scientific">Streptosporangium brasiliense</name>
    <dbReference type="NCBI Taxonomy" id="47480"/>
    <lineage>
        <taxon>Bacteria</taxon>
        <taxon>Bacillati</taxon>
        <taxon>Actinomycetota</taxon>
        <taxon>Actinomycetes</taxon>
        <taxon>Streptosporangiales</taxon>
        <taxon>Streptosporangiaceae</taxon>
        <taxon>Streptosporangium</taxon>
    </lineage>
</organism>
<evidence type="ECO:0000256" key="1">
    <source>
        <dbReference type="SAM" id="MobiDB-lite"/>
    </source>
</evidence>
<accession>A0ABT9R3Z6</accession>
<dbReference type="Proteomes" id="UP001230426">
    <property type="component" value="Unassembled WGS sequence"/>
</dbReference>
<sequence>MDYQEFVTIVGQVADISDEEAESVTRLTLRTLARRVTPGEAERLGRRLPEPLRPSVEPTGPPERFHVDEFVRRIAEHTGLDAEAVAEQARGVLAALWRAVGPDGFEDLRAELPPDFYPLMDTAVAAAPPPAEDEPPFTGRLSGEELLDRVAEGAPTDRARARRATEAVLEMLGLRLPAGQADGLTPLLPPPLRPALRRGRARGRGGTVPLSPDVFLHDVAMRAGADRAEAARDVRAVFAALRETIGDREYHDTVAQLPGEYRPLMRQG</sequence>
<proteinExistence type="predicted"/>
<evidence type="ECO:0000313" key="2">
    <source>
        <dbReference type="EMBL" id="MDP9863955.1"/>
    </source>
</evidence>
<comment type="caution">
    <text evidence="2">The sequence shown here is derived from an EMBL/GenBank/DDBJ whole genome shotgun (WGS) entry which is preliminary data.</text>
</comment>
<reference evidence="2 3" key="1">
    <citation type="submission" date="2023-07" db="EMBL/GenBank/DDBJ databases">
        <title>Sequencing the genomes of 1000 actinobacteria strains.</title>
        <authorList>
            <person name="Klenk H.-P."/>
        </authorList>
    </citation>
    <scope>NUCLEOTIDE SEQUENCE [LARGE SCALE GENOMIC DNA]</scope>
    <source>
        <strain evidence="2 3">DSM 44109</strain>
    </source>
</reference>
<evidence type="ECO:0000313" key="3">
    <source>
        <dbReference type="Proteomes" id="UP001230426"/>
    </source>
</evidence>
<name>A0ABT9R3Z6_9ACTN</name>
<dbReference type="EMBL" id="JAUSRB010000002">
    <property type="protein sequence ID" value="MDP9863955.1"/>
    <property type="molecule type" value="Genomic_DNA"/>
</dbReference>
<protein>
    <submittedName>
        <fullName evidence="2">Uncharacterized protein (DUF2267 family)</fullName>
    </submittedName>
</protein>
<dbReference type="RefSeq" id="WP_306861285.1">
    <property type="nucleotide sequence ID" value="NZ_JAUSRB010000002.1"/>
</dbReference>
<feature type="region of interest" description="Disordered" evidence="1">
    <location>
        <begin position="38"/>
        <end position="63"/>
    </location>
</feature>
<gene>
    <name evidence="2" type="ORF">J2S55_003221</name>
</gene>